<sequence length="137" mass="15638">MEWVGGSPPATNPQGAQPFNANDVQGLYTLILDMQQRLQELTANATTVAQEETQRETRAPAPMRPTYPDATMFSGNDRKEYDVFRMNLNTKFEMDAHFFPTEAKRVLYAFGRLTGKASQPMMPWMRSHGMPTKTRIY</sequence>
<evidence type="ECO:0000256" key="1">
    <source>
        <dbReference type="SAM" id="MobiDB-lite"/>
    </source>
</evidence>
<organism evidence="2 3">
    <name type="scientific">Penicillium bovifimosum</name>
    <dbReference type="NCBI Taxonomy" id="126998"/>
    <lineage>
        <taxon>Eukaryota</taxon>
        <taxon>Fungi</taxon>
        <taxon>Dikarya</taxon>
        <taxon>Ascomycota</taxon>
        <taxon>Pezizomycotina</taxon>
        <taxon>Eurotiomycetes</taxon>
        <taxon>Eurotiomycetidae</taxon>
        <taxon>Eurotiales</taxon>
        <taxon>Aspergillaceae</taxon>
        <taxon>Penicillium</taxon>
    </lineage>
</organism>
<name>A0A9W9GZX2_9EURO</name>
<reference evidence="2" key="2">
    <citation type="journal article" date="2023" name="IMA Fungus">
        <title>Comparative genomic study of the Penicillium genus elucidates a diverse pangenome and 15 lateral gene transfer events.</title>
        <authorList>
            <person name="Petersen C."/>
            <person name="Sorensen T."/>
            <person name="Nielsen M.R."/>
            <person name="Sondergaard T.E."/>
            <person name="Sorensen J.L."/>
            <person name="Fitzpatrick D.A."/>
            <person name="Frisvad J.C."/>
            <person name="Nielsen K.L."/>
        </authorList>
    </citation>
    <scope>NUCLEOTIDE SEQUENCE</scope>
    <source>
        <strain evidence="2">IBT 22155</strain>
    </source>
</reference>
<dbReference type="Proteomes" id="UP001149079">
    <property type="component" value="Unassembled WGS sequence"/>
</dbReference>
<dbReference type="AlphaFoldDB" id="A0A9W9GZX2"/>
<evidence type="ECO:0000313" key="2">
    <source>
        <dbReference type="EMBL" id="KAJ5135054.1"/>
    </source>
</evidence>
<feature type="region of interest" description="Disordered" evidence="1">
    <location>
        <begin position="45"/>
        <end position="74"/>
    </location>
</feature>
<accession>A0A9W9GZX2</accession>
<proteinExistence type="predicted"/>
<dbReference type="EMBL" id="JAPQKL010000004">
    <property type="protein sequence ID" value="KAJ5135054.1"/>
    <property type="molecule type" value="Genomic_DNA"/>
</dbReference>
<dbReference type="RefSeq" id="XP_056522026.1">
    <property type="nucleotide sequence ID" value="XM_056665076.1"/>
</dbReference>
<dbReference type="GeneID" id="81404246"/>
<reference evidence="2" key="1">
    <citation type="submission" date="2022-11" db="EMBL/GenBank/DDBJ databases">
        <authorList>
            <person name="Petersen C."/>
        </authorList>
    </citation>
    <scope>NUCLEOTIDE SEQUENCE</scope>
    <source>
        <strain evidence="2">IBT 22155</strain>
    </source>
</reference>
<evidence type="ECO:0000313" key="3">
    <source>
        <dbReference type="Proteomes" id="UP001149079"/>
    </source>
</evidence>
<dbReference type="OrthoDB" id="4526134at2759"/>
<gene>
    <name evidence="2" type="ORF">N7515_004332</name>
</gene>
<protein>
    <submittedName>
        <fullName evidence="2">Uncharacterized protein</fullName>
    </submittedName>
</protein>
<comment type="caution">
    <text evidence="2">The sequence shown here is derived from an EMBL/GenBank/DDBJ whole genome shotgun (WGS) entry which is preliminary data.</text>
</comment>
<keyword evidence="3" id="KW-1185">Reference proteome</keyword>